<feature type="domain" description="Mur ligase central" evidence="18">
    <location>
        <begin position="114"/>
        <end position="360"/>
    </location>
</feature>
<dbReference type="PANTHER" id="PTHR43445:SF3">
    <property type="entry name" value="UDP-N-ACETYLMURAMATE--L-ALANINE LIGASE"/>
    <property type="match status" value="1"/>
</dbReference>
<dbReference type="UniPathway" id="UPA00219"/>
<evidence type="ECO:0000256" key="5">
    <source>
        <dbReference type="ARBA" id="ARBA00022598"/>
    </source>
</evidence>
<dbReference type="Pfam" id="PF01225">
    <property type="entry name" value="Mur_ligase"/>
    <property type="match status" value="1"/>
</dbReference>
<dbReference type="RefSeq" id="WP_119656551.1">
    <property type="nucleotide sequence ID" value="NZ_JBHUOI010000043.1"/>
</dbReference>
<name>A0A418QTE3_9BACT</name>
<evidence type="ECO:0000256" key="12">
    <source>
        <dbReference type="ARBA" id="ARBA00023316"/>
    </source>
</evidence>
<feature type="domain" description="Mur ligase N-terminal catalytic" evidence="16">
    <location>
        <begin position="7"/>
        <end position="107"/>
    </location>
</feature>
<dbReference type="GO" id="GO:0005524">
    <property type="term" value="F:ATP binding"/>
    <property type="evidence" value="ECO:0007669"/>
    <property type="project" value="UniProtKB-UniRule"/>
</dbReference>
<dbReference type="GO" id="GO:0008360">
    <property type="term" value="P:regulation of cell shape"/>
    <property type="evidence" value="ECO:0007669"/>
    <property type="project" value="UniProtKB-KW"/>
</dbReference>
<dbReference type="Proteomes" id="UP000284250">
    <property type="component" value="Unassembled WGS sequence"/>
</dbReference>
<dbReference type="EMBL" id="QYCN01000023">
    <property type="protein sequence ID" value="RIY08280.1"/>
    <property type="molecule type" value="Genomic_DNA"/>
</dbReference>
<dbReference type="GO" id="GO:0008763">
    <property type="term" value="F:UDP-N-acetylmuramate-L-alanine ligase activity"/>
    <property type="evidence" value="ECO:0007669"/>
    <property type="project" value="UniProtKB-UniRule"/>
</dbReference>
<keyword evidence="4 14" id="KW-0963">Cytoplasm</keyword>
<dbReference type="Gene3D" id="3.90.190.20">
    <property type="entry name" value="Mur ligase, C-terminal domain"/>
    <property type="match status" value="1"/>
</dbReference>
<accession>A0A418QTE3</accession>
<reference evidence="19 20" key="2">
    <citation type="submission" date="2019-01" db="EMBL/GenBank/DDBJ databases">
        <title>Hymenobacter humicola sp. nov., isolated from soils in Antarctica.</title>
        <authorList>
            <person name="Sedlacek I."/>
            <person name="Holochova P."/>
            <person name="Kralova S."/>
            <person name="Pantucek R."/>
            <person name="Stankova E."/>
            <person name="Vrbovska V."/>
            <person name="Kristofova L."/>
            <person name="Svec P."/>
            <person name="Busse H.-J."/>
        </authorList>
    </citation>
    <scope>NUCLEOTIDE SEQUENCE [LARGE SCALE GENOMIC DNA]</scope>
    <source>
        <strain evidence="19 20">CCM 8852</strain>
    </source>
</reference>
<evidence type="ECO:0000256" key="11">
    <source>
        <dbReference type="ARBA" id="ARBA00023306"/>
    </source>
</evidence>
<evidence type="ECO:0000256" key="9">
    <source>
        <dbReference type="ARBA" id="ARBA00022960"/>
    </source>
</evidence>
<dbReference type="InterPro" id="IPR000713">
    <property type="entry name" value="Mur_ligase_N"/>
</dbReference>
<dbReference type="GO" id="GO:0009252">
    <property type="term" value="P:peptidoglycan biosynthetic process"/>
    <property type="evidence" value="ECO:0007669"/>
    <property type="project" value="UniProtKB-UniRule"/>
</dbReference>
<comment type="similarity">
    <text evidence="14">Belongs to the MurCDEF family.</text>
</comment>
<dbReference type="Gene3D" id="3.40.1190.10">
    <property type="entry name" value="Mur-like, catalytic domain"/>
    <property type="match status" value="1"/>
</dbReference>
<dbReference type="InterPro" id="IPR004101">
    <property type="entry name" value="Mur_ligase_C"/>
</dbReference>
<dbReference type="GO" id="GO:0005737">
    <property type="term" value="C:cytoplasm"/>
    <property type="evidence" value="ECO:0007669"/>
    <property type="project" value="UniProtKB-SubCell"/>
</dbReference>
<dbReference type="InterPro" id="IPR005758">
    <property type="entry name" value="UDP-N-AcMur_Ala_ligase_MurC"/>
</dbReference>
<dbReference type="InterPro" id="IPR050061">
    <property type="entry name" value="MurCDEF_pg_biosynth"/>
</dbReference>
<feature type="region of interest" description="Disordered" evidence="15">
    <location>
        <begin position="164"/>
        <end position="202"/>
    </location>
</feature>
<keyword evidence="11 14" id="KW-0131">Cell cycle</keyword>
<evidence type="ECO:0000259" key="17">
    <source>
        <dbReference type="Pfam" id="PF02875"/>
    </source>
</evidence>
<evidence type="ECO:0000256" key="4">
    <source>
        <dbReference type="ARBA" id="ARBA00022490"/>
    </source>
</evidence>
<evidence type="ECO:0000256" key="13">
    <source>
        <dbReference type="ARBA" id="ARBA00047833"/>
    </source>
</evidence>
<organism evidence="19 20">
    <name type="scientific">Hymenobacter rubripertinctus</name>
    <dbReference type="NCBI Taxonomy" id="2029981"/>
    <lineage>
        <taxon>Bacteria</taxon>
        <taxon>Pseudomonadati</taxon>
        <taxon>Bacteroidota</taxon>
        <taxon>Cytophagia</taxon>
        <taxon>Cytophagales</taxon>
        <taxon>Hymenobacteraceae</taxon>
        <taxon>Hymenobacter</taxon>
    </lineage>
</organism>
<evidence type="ECO:0000256" key="6">
    <source>
        <dbReference type="ARBA" id="ARBA00022618"/>
    </source>
</evidence>
<dbReference type="SUPFAM" id="SSF53244">
    <property type="entry name" value="MurD-like peptide ligases, peptide-binding domain"/>
    <property type="match status" value="1"/>
</dbReference>
<dbReference type="InterPro" id="IPR036565">
    <property type="entry name" value="Mur-like_cat_sf"/>
</dbReference>
<comment type="function">
    <text evidence="14">Cell wall formation.</text>
</comment>
<evidence type="ECO:0000256" key="2">
    <source>
        <dbReference type="ARBA" id="ARBA00004752"/>
    </source>
</evidence>
<dbReference type="AlphaFoldDB" id="A0A418QTE3"/>
<keyword evidence="8 14" id="KW-0067">ATP-binding</keyword>
<reference evidence="19 20" key="1">
    <citation type="submission" date="2018-09" db="EMBL/GenBank/DDBJ databases">
        <authorList>
            <person name="Zeman M."/>
            <person name="Pardy F."/>
        </authorList>
    </citation>
    <scope>NUCLEOTIDE SEQUENCE [LARGE SCALE GENOMIC DNA]</scope>
    <source>
        <strain evidence="19 20">CCM 8852</strain>
    </source>
</reference>
<keyword evidence="12 14" id="KW-0961">Cell wall biogenesis/degradation</keyword>
<evidence type="ECO:0000256" key="10">
    <source>
        <dbReference type="ARBA" id="ARBA00022984"/>
    </source>
</evidence>
<dbReference type="GO" id="GO:0051301">
    <property type="term" value="P:cell division"/>
    <property type="evidence" value="ECO:0007669"/>
    <property type="project" value="UniProtKB-KW"/>
</dbReference>
<dbReference type="GO" id="GO:0071555">
    <property type="term" value="P:cell wall organization"/>
    <property type="evidence" value="ECO:0007669"/>
    <property type="project" value="UniProtKB-KW"/>
</dbReference>
<dbReference type="OrthoDB" id="9804126at2"/>
<dbReference type="Pfam" id="PF02875">
    <property type="entry name" value="Mur_ligase_C"/>
    <property type="match status" value="1"/>
</dbReference>
<evidence type="ECO:0000259" key="16">
    <source>
        <dbReference type="Pfam" id="PF01225"/>
    </source>
</evidence>
<keyword evidence="20" id="KW-1185">Reference proteome</keyword>
<feature type="compositionally biased region" description="Polar residues" evidence="15">
    <location>
        <begin position="171"/>
        <end position="202"/>
    </location>
</feature>
<comment type="caution">
    <text evidence="19">The sequence shown here is derived from an EMBL/GenBank/DDBJ whole genome shotgun (WGS) entry which is preliminary data.</text>
</comment>
<dbReference type="EC" id="6.3.2.8" evidence="3 14"/>
<keyword evidence="7 14" id="KW-0547">Nucleotide-binding</keyword>
<dbReference type="HAMAP" id="MF_00046">
    <property type="entry name" value="MurC"/>
    <property type="match status" value="1"/>
</dbReference>
<evidence type="ECO:0000256" key="14">
    <source>
        <dbReference type="HAMAP-Rule" id="MF_00046"/>
    </source>
</evidence>
<feature type="domain" description="Mur ligase C-terminal" evidence="17">
    <location>
        <begin position="382"/>
        <end position="510"/>
    </location>
</feature>
<dbReference type="InterPro" id="IPR013221">
    <property type="entry name" value="Mur_ligase_cen"/>
</dbReference>
<keyword evidence="9 14" id="KW-0133">Cell shape</keyword>
<evidence type="ECO:0000313" key="20">
    <source>
        <dbReference type="Proteomes" id="UP000284250"/>
    </source>
</evidence>
<evidence type="ECO:0000256" key="3">
    <source>
        <dbReference type="ARBA" id="ARBA00012211"/>
    </source>
</evidence>
<dbReference type="SUPFAM" id="SSF51984">
    <property type="entry name" value="MurCD N-terminal domain"/>
    <property type="match status" value="1"/>
</dbReference>
<evidence type="ECO:0000256" key="1">
    <source>
        <dbReference type="ARBA" id="ARBA00004496"/>
    </source>
</evidence>
<protein>
    <recommendedName>
        <fullName evidence="3 14">UDP-N-acetylmuramate--L-alanine ligase</fullName>
        <ecNumber evidence="3 14">6.3.2.8</ecNumber>
    </recommendedName>
    <alternativeName>
        <fullName evidence="14">UDP-N-acetylmuramoyl-L-alanine synthetase</fullName>
    </alternativeName>
</protein>
<evidence type="ECO:0000256" key="15">
    <source>
        <dbReference type="SAM" id="MobiDB-lite"/>
    </source>
</evidence>
<sequence>MQANVFFLGIGGIGMSALARWFRANGHVVSGYDKTKTPLTEALTAEGILIHYDDAVESIPAAVRENPADTLVVLTPAIPAGHREWAWLREQGYDIRKRSQVLGLLTQGRPTIAVAGTHGKTTTSSMVAHLLHHAGVPCAAFLGGISVNLGSNLLLPESSKSEELKIKNSPAEANNNSHNQASKTHNEQQKTSSENGLATGNSPLATDIPVVVEADEYDRSFLTLFPTVAIVTSTDADHLDIYGDAETLLESFRQFVGQIQPGGTLLINHTADASVAAAAPAGVRVLRYGLSPEQGPELYASNIVAEGHLFRFDMHGPPEQSLATTLSANSYQPTAQIQGLELAVPGFHNVENMLAAACVARLFGLSDEQLRAAVAAYRGVKRRFEFIVTAGTPAAPKVYVDDYAHHPREIEAFLRSLRALYPGRKLRVIFQPHLFSRTRDFAAGFAESLSLADEVVLLDIYPARELPMPGITSELILSQITAPQKSLQTKAEILQNAETNPNFDVLATVGAGDVDQLVPQLRNILNIRWRKGQ</sequence>
<evidence type="ECO:0000256" key="7">
    <source>
        <dbReference type="ARBA" id="ARBA00022741"/>
    </source>
</evidence>
<comment type="pathway">
    <text evidence="2 14">Cell wall biogenesis; peptidoglycan biosynthesis.</text>
</comment>
<keyword evidence="6 14" id="KW-0132">Cell division</keyword>
<dbReference type="Pfam" id="PF08245">
    <property type="entry name" value="Mur_ligase_M"/>
    <property type="match status" value="1"/>
</dbReference>
<evidence type="ECO:0000259" key="18">
    <source>
        <dbReference type="Pfam" id="PF08245"/>
    </source>
</evidence>
<keyword evidence="10 14" id="KW-0573">Peptidoglycan synthesis</keyword>
<gene>
    <name evidence="14" type="primary">murC</name>
    <name evidence="19" type="ORF">D0T11_14650</name>
</gene>
<dbReference type="SUPFAM" id="SSF53623">
    <property type="entry name" value="MurD-like peptide ligases, catalytic domain"/>
    <property type="match status" value="1"/>
</dbReference>
<keyword evidence="5 14" id="KW-0436">Ligase</keyword>
<dbReference type="PANTHER" id="PTHR43445">
    <property type="entry name" value="UDP-N-ACETYLMURAMATE--L-ALANINE LIGASE-RELATED"/>
    <property type="match status" value="1"/>
</dbReference>
<dbReference type="InterPro" id="IPR036615">
    <property type="entry name" value="Mur_ligase_C_dom_sf"/>
</dbReference>
<dbReference type="Gene3D" id="3.40.50.720">
    <property type="entry name" value="NAD(P)-binding Rossmann-like Domain"/>
    <property type="match status" value="1"/>
</dbReference>
<evidence type="ECO:0000256" key="8">
    <source>
        <dbReference type="ARBA" id="ARBA00022840"/>
    </source>
</evidence>
<feature type="binding site" evidence="14">
    <location>
        <begin position="116"/>
        <end position="122"/>
    </location>
    <ligand>
        <name>ATP</name>
        <dbReference type="ChEBI" id="CHEBI:30616"/>
    </ligand>
</feature>
<comment type="catalytic activity">
    <reaction evidence="13 14">
        <text>UDP-N-acetyl-alpha-D-muramate + L-alanine + ATP = UDP-N-acetyl-alpha-D-muramoyl-L-alanine + ADP + phosphate + H(+)</text>
        <dbReference type="Rhea" id="RHEA:23372"/>
        <dbReference type="ChEBI" id="CHEBI:15378"/>
        <dbReference type="ChEBI" id="CHEBI:30616"/>
        <dbReference type="ChEBI" id="CHEBI:43474"/>
        <dbReference type="ChEBI" id="CHEBI:57972"/>
        <dbReference type="ChEBI" id="CHEBI:70757"/>
        <dbReference type="ChEBI" id="CHEBI:83898"/>
        <dbReference type="ChEBI" id="CHEBI:456216"/>
        <dbReference type="EC" id="6.3.2.8"/>
    </reaction>
</comment>
<comment type="subcellular location">
    <subcellularLocation>
        <location evidence="1 14">Cytoplasm</location>
    </subcellularLocation>
</comment>
<proteinExistence type="inferred from homology"/>
<evidence type="ECO:0000313" key="19">
    <source>
        <dbReference type="EMBL" id="RIY08280.1"/>
    </source>
</evidence>